<proteinExistence type="predicted"/>
<gene>
    <name evidence="1" type="ORF">J2S19_002608</name>
</gene>
<evidence type="ECO:0000313" key="1">
    <source>
        <dbReference type="EMBL" id="MDQ0231325.1"/>
    </source>
</evidence>
<dbReference type="RefSeq" id="WP_307342061.1">
    <property type="nucleotide sequence ID" value="NZ_JAUSUD010000011.1"/>
</dbReference>
<dbReference type="EMBL" id="JAUSUD010000011">
    <property type="protein sequence ID" value="MDQ0231325.1"/>
    <property type="molecule type" value="Genomic_DNA"/>
</dbReference>
<dbReference type="Proteomes" id="UP001234495">
    <property type="component" value="Unassembled WGS sequence"/>
</dbReference>
<keyword evidence="2" id="KW-1185">Reference proteome</keyword>
<evidence type="ECO:0000313" key="2">
    <source>
        <dbReference type="Proteomes" id="UP001234495"/>
    </source>
</evidence>
<organism evidence="1 2">
    <name type="scientific">Metabacillus malikii</name>
    <dbReference type="NCBI Taxonomy" id="1504265"/>
    <lineage>
        <taxon>Bacteria</taxon>
        <taxon>Bacillati</taxon>
        <taxon>Bacillota</taxon>
        <taxon>Bacilli</taxon>
        <taxon>Bacillales</taxon>
        <taxon>Bacillaceae</taxon>
        <taxon>Metabacillus</taxon>
    </lineage>
</organism>
<reference evidence="1 2" key="1">
    <citation type="submission" date="2023-07" db="EMBL/GenBank/DDBJ databases">
        <title>Genomic Encyclopedia of Type Strains, Phase IV (KMG-IV): sequencing the most valuable type-strain genomes for metagenomic binning, comparative biology and taxonomic classification.</title>
        <authorList>
            <person name="Goeker M."/>
        </authorList>
    </citation>
    <scope>NUCLEOTIDE SEQUENCE [LARGE SCALE GENOMIC DNA]</scope>
    <source>
        <strain evidence="1 2">DSM 29005</strain>
    </source>
</reference>
<comment type="caution">
    <text evidence="1">The sequence shown here is derived from an EMBL/GenBank/DDBJ whole genome shotgun (WGS) entry which is preliminary data.</text>
</comment>
<name>A0ABT9ZGB7_9BACI</name>
<sequence length="106" mass="12356">MKIHLVIFVSSTKEPTVGKTLIKTLESNIRPVRGDIIDDSGFHPEYHNGYEVVKCTLKYDTNECFVSLAPLVLEKEDIELHTYIDRLKEHEWRIVTKEELIKNETN</sequence>
<accession>A0ABT9ZGB7</accession>
<protein>
    <submittedName>
        <fullName evidence="1">Uncharacterized protein</fullName>
    </submittedName>
</protein>